<dbReference type="InterPro" id="IPR008969">
    <property type="entry name" value="CarboxyPept-like_regulatory"/>
</dbReference>
<dbReference type="SUPFAM" id="SSF49464">
    <property type="entry name" value="Carboxypeptidase regulatory domain-like"/>
    <property type="match status" value="1"/>
</dbReference>
<sequence>MRIGRILCLLFLGLLSFLGNNSILYAQSKISGKIIAKDTRKPLAGATILCLADNNATSTDSLGNFSINVKAGTHEVQIRAMGYKELRRSFTTEDTSLMIALEHESNTLEAISITHRAKYRNRGNKAVELIDLVVKHKNQNRLKGKDSLSFEQYDKLKFGMVNPKPIFKMGLSELNFFFDNVDTLQYPDKKLLTIFMEESNAKVYNQRNPAKYKKQIYSQKKTEFDKRYINNHNIQSYLNYVFQPIDVYDESIFILNKQFLSPIADNGKHFYKYYIVDTIFNKEGYFIQLAFEPRNTTDLLFKGKLQVSMDGSYAVKQAFLSIDKQANLNWVNQGDLRFHYRKNEEGVMLLDTAHAFISFGTKRGDAVFADRLSVHTDYELPAAIPSGTFQGAPVEILASAEQTPPKRAVDLNPFEQATYSNIEQLNHKGSFKTLLAVGYLIAQGYHNLGKFELGPLEYLYSRNNIEGNRFRIGGRSTQELTDKAYVEAYAAYGTDDQRWKYYVSTAVSLNGKSVVTFPAHYLEATVQNDIMEPGQNLSFLKGDSFFRSIRKNRPTKWFDMQGYQLQHVIEFGNHISLTTGFTHQDRHTVGDLLLINSGNPDELLTQITTNEAHVDLRWAPNEKFYYRNLTRRSIIERYPVFNVKYTKSIDGFWGSSYAYDKLAVAASKRLFLNQLGFMDMKLSGGKIWGTLPYTLLELPNVKQPDDRHTIDFSMMNPMEFAADEYIKFSVFHQMQGFLFNKIPLLKRLNLREIWGANMFYGRMNDKNNPYLSDKVVEFDKNADGEVLTYVLNDKAPYWEGSVGIDNILNCLRVEYVKRLTYEQLPRVDQDRFRVSININF</sequence>
<name>A0A6N8L1K0_9SPHI</name>
<keyword evidence="1" id="KW-0378">Hydrolase</keyword>
<dbReference type="InterPro" id="IPR043741">
    <property type="entry name" value="DUF5686"/>
</dbReference>
<keyword evidence="1" id="KW-0645">Protease</keyword>
<gene>
    <name evidence="1" type="ORF">GQF63_16300</name>
</gene>
<organism evidence="1 2">
    <name type="scientific">Sphingobacterium humi</name>
    <dbReference type="NCBI Taxonomy" id="1796905"/>
    <lineage>
        <taxon>Bacteria</taxon>
        <taxon>Pseudomonadati</taxon>
        <taxon>Bacteroidota</taxon>
        <taxon>Sphingobacteriia</taxon>
        <taxon>Sphingobacteriales</taxon>
        <taxon>Sphingobacteriaceae</taxon>
        <taxon>Sphingobacterium</taxon>
    </lineage>
</organism>
<dbReference type="Proteomes" id="UP000435036">
    <property type="component" value="Unassembled WGS sequence"/>
</dbReference>
<keyword evidence="2" id="KW-1185">Reference proteome</keyword>
<accession>A0A6N8L1K0</accession>
<evidence type="ECO:0000313" key="2">
    <source>
        <dbReference type="Proteomes" id="UP000435036"/>
    </source>
</evidence>
<dbReference type="Pfam" id="PF18939">
    <property type="entry name" value="DUF5686"/>
    <property type="match status" value="1"/>
</dbReference>
<comment type="caution">
    <text evidence="1">The sequence shown here is derived from an EMBL/GenBank/DDBJ whole genome shotgun (WGS) entry which is preliminary data.</text>
</comment>
<dbReference type="GO" id="GO:0004180">
    <property type="term" value="F:carboxypeptidase activity"/>
    <property type="evidence" value="ECO:0007669"/>
    <property type="project" value="UniProtKB-KW"/>
</dbReference>
<dbReference type="OrthoDB" id="983143at2"/>
<dbReference type="Gene3D" id="2.60.40.1120">
    <property type="entry name" value="Carboxypeptidase-like, regulatory domain"/>
    <property type="match status" value="1"/>
</dbReference>
<dbReference type="Pfam" id="PF13715">
    <property type="entry name" value="CarbopepD_reg_2"/>
    <property type="match status" value="1"/>
</dbReference>
<dbReference type="RefSeq" id="WP_160370309.1">
    <property type="nucleotide sequence ID" value="NZ_WSQA01000014.1"/>
</dbReference>
<evidence type="ECO:0000313" key="1">
    <source>
        <dbReference type="EMBL" id="MVZ63590.1"/>
    </source>
</evidence>
<protein>
    <submittedName>
        <fullName evidence="1">Carboxypeptidase-like regulatory domain-containing protein</fullName>
    </submittedName>
</protein>
<keyword evidence="1" id="KW-0121">Carboxypeptidase</keyword>
<dbReference type="EMBL" id="WSQA01000014">
    <property type="protein sequence ID" value="MVZ63590.1"/>
    <property type="molecule type" value="Genomic_DNA"/>
</dbReference>
<reference evidence="1 2" key="1">
    <citation type="submission" date="2019-12" db="EMBL/GenBank/DDBJ databases">
        <authorList>
            <person name="Dong K."/>
        </authorList>
    </citation>
    <scope>NUCLEOTIDE SEQUENCE [LARGE SCALE GENOMIC DNA]</scope>
    <source>
        <strain evidence="1 2">JCM 31225</strain>
    </source>
</reference>
<proteinExistence type="predicted"/>
<dbReference type="AlphaFoldDB" id="A0A6N8L1K0"/>